<dbReference type="Proteomes" id="UP000234681">
    <property type="component" value="Chromosome 6"/>
</dbReference>
<evidence type="ECO:0000313" key="2">
    <source>
        <dbReference type="Proteomes" id="UP000234681"/>
    </source>
</evidence>
<name>A6JED6_RAT</name>
<gene>
    <name evidence="1" type="ORF">rCG_20784</name>
</gene>
<proteinExistence type="predicted"/>
<dbReference type="EMBL" id="CH473982">
    <property type="protein sequence ID" value="EDL81680.1"/>
    <property type="molecule type" value="Genomic_DNA"/>
</dbReference>
<sequence length="32" mass="3511">MKNSEMLTNTLKSMSSQIKAIICSSPKPITNN</sequence>
<protein>
    <submittedName>
        <fullName evidence="1">RCG20784</fullName>
    </submittedName>
</protein>
<organism evidence="1 2">
    <name type="scientific">Rattus norvegicus</name>
    <name type="common">Rat</name>
    <dbReference type="NCBI Taxonomy" id="10116"/>
    <lineage>
        <taxon>Eukaryota</taxon>
        <taxon>Metazoa</taxon>
        <taxon>Chordata</taxon>
        <taxon>Craniata</taxon>
        <taxon>Vertebrata</taxon>
        <taxon>Euteleostomi</taxon>
        <taxon>Mammalia</taxon>
        <taxon>Eutheria</taxon>
        <taxon>Euarchontoglires</taxon>
        <taxon>Glires</taxon>
        <taxon>Rodentia</taxon>
        <taxon>Myomorpha</taxon>
        <taxon>Muroidea</taxon>
        <taxon>Muridae</taxon>
        <taxon>Murinae</taxon>
        <taxon>Rattus</taxon>
    </lineage>
</organism>
<accession>A6JED6</accession>
<reference evidence="2" key="1">
    <citation type="submission" date="2005-09" db="EMBL/GenBank/DDBJ databases">
        <authorList>
            <person name="Mural R.J."/>
            <person name="Li P.W."/>
            <person name="Adams M.D."/>
            <person name="Amanatides P.G."/>
            <person name="Baden-Tillson H."/>
            <person name="Barnstead M."/>
            <person name="Chin S.H."/>
            <person name="Dew I."/>
            <person name="Evans C.A."/>
            <person name="Ferriera S."/>
            <person name="Flanigan M."/>
            <person name="Fosler C."/>
            <person name="Glodek A."/>
            <person name="Gu Z."/>
            <person name="Holt R.A."/>
            <person name="Jennings D."/>
            <person name="Kraft C.L."/>
            <person name="Lu F."/>
            <person name="Nguyen T."/>
            <person name="Nusskern D.R."/>
            <person name="Pfannkoch C.M."/>
            <person name="Sitter C."/>
            <person name="Sutton G.G."/>
            <person name="Venter J.C."/>
            <person name="Wang Z."/>
            <person name="Woodage T."/>
            <person name="Zheng X.H."/>
            <person name="Zhong F."/>
        </authorList>
    </citation>
    <scope>NUCLEOTIDE SEQUENCE [LARGE SCALE GENOMIC DNA]</scope>
    <source>
        <strain>BN</strain>
        <strain evidence="2">Sprague-Dawley</strain>
    </source>
</reference>
<dbReference type="AlphaFoldDB" id="A6JED6"/>
<evidence type="ECO:0000313" key="1">
    <source>
        <dbReference type="EMBL" id="EDL81680.1"/>
    </source>
</evidence>